<dbReference type="Gene3D" id="2.60.40.10">
    <property type="entry name" value="Immunoglobulins"/>
    <property type="match status" value="1"/>
</dbReference>
<dbReference type="PANTHER" id="PTHR42715">
    <property type="entry name" value="BETA-GLUCOSIDASE"/>
    <property type="match status" value="1"/>
</dbReference>
<dbReference type="Pfam" id="PF00933">
    <property type="entry name" value="Glyco_hydro_3"/>
    <property type="match status" value="1"/>
</dbReference>
<feature type="domain" description="Fibronectin type III-like" evidence="3">
    <location>
        <begin position="582"/>
        <end position="652"/>
    </location>
</feature>
<dbReference type="InterPro" id="IPR017853">
    <property type="entry name" value="GH"/>
</dbReference>
<dbReference type="Pfam" id="PF01915">
    <property type="entry name" value="Glyco_hydro_3_C"/>
    <property type="match status" value="1"/>
</dbReference>
<dbReference type="AlphaFoldDB" id="A0A9D1PEN9"/>
<comment type="similarity">
    <text evidence="1">Belongs to the glycosyl hydrolase 3 family.</text>
</comment>
<protein>
    <submittedName>
        <fullName evidence="4">Glycoside hydrolase family 3 C-terminal domain-containing protein</fullName>
    </submittedName>
</protein>
<accession>A0A9D1PEN9</accession>
<dbReference type="SMART" id="SM01217">
    <property type="entry name" value="Fn3_like"/>
    <property type="match status" value="1"/>
</dbReference>
<dbReference type="InterPro" id="IPR036962">
    <property type="entry name" value="Glyco_hydro_3_N_sf"/>
</dbReference>
<dbReference type="InterPro" id="IPR036881">
    <property type="entry name" value="Glyco_hydro_3_C_sf"/>
</dbReference>
<dbReference type="InterPro" id="IPR050288">
    <property type="entry name" value="Cellulose_deg_GH3"/>
</dbReference>
<dbReference type="Gene3D" id="3.20.20.300">
    <property type="entry name" value="Glycoside hydrolase, family 3, N-terminal domain"/>
    <property type="match status" value="1"/>
</dbReference>
<dbReference type="PRINTS" id="PR00133">
    <property type="entry name" value="GLHYDRLASE3"/>
</dbReference>
<dbReference type="SUPFAM" id="SSF52279">
    <property type="entry name" value="Beta-D-glucan exohydrolase, C-terminal domain"/>
    <property type="match status" value="1"/>
</dbReference>
<reference evidence="4" key="2">
    <citation type="submission" date="2021-04" db="EMBL/GenBank/DDBJ databases">
        <authorList>
            <person name="Gilroy R."/>
        </authorList>
    </citation>
    <scope>NUCLEOTIDE SEQUENCE</scope>
    <source>
        <strain evidence="4">CHK195-9823</strain>
    </source>
</reference>
<dbReference type="InterPro" id="IPR002772">
    <property type="entry name" value="Glyco_hydro_3_C"/>
</dbReference>
<dbReference type="Pfam" id="PF14310">
    <property type="entry name" value="Fn3-like"/>
    <property type="match status" value="1"/>
</dbReference>
<evidence type="ECO:0000256" key="2">
    <source>
        <dbReference type="ARBA" id="ARBA00022801"/>
    </source>
</evidence>
<dbReference type="Proteomes" id="UP000886814">
    <property type="component" value="Unassembled WGS sequence"/>
</dbReference>
<dbReference type="SUPFAM" id="SSF51445">
    <property type="entry name" value="(Trans)glycosidases"/>
    <property type="match status" value="1"/>
</dbReference>
<dbReference type="EMBL" id="DXIQ01000066">
    <property type="protein sequence ID" value="HIV39355.1"/>
    <property type="molecule type" value="Genomic_DNA"/>
</dbReference>
<reference evidence="4" key="1">
    <citation type="journal article" date="2021" name="PeerJ">
        <title>Extensive microbial diversity within the chicken gut microbiome revealed by metagenomics and culture.</title>
        <authorList>
            <person name="Gilroy R."/>
            <person name="Ravi A."/>
            <person name="Getino M."/>
            <person name="Pursley I."/>
            <person name="Horton D.L."/>
            <person name="Alikhan N.F."/>
            <person name="Baker D."/>
            <person name="Gharbi K."/>
            <person name="Hall N."/>
            <person name="Watson M."/>
            <person name="Adriaenssens E.M."/>
            <person name="Foster-Nyarko E."/>
            <person name="Jarju S."/>
            <person name="Secka A."/>
            <person name="Antonio M."/>
            <person name="Oren A."/>
            <person name="Chaudhuri R.R."/>
            <person name="La Ragione R."/>
            <person name="Hildebrand F."/>
            <person name="Pallen M.J."/>
        </authorList>
    </citation>
    <scope>NUCLEOTIDE SEQUENCE</scope>
    <source>
        <strain evidence="4">CHK195-9823</strain>
    </source>
</reference>
<organism evidence="4 5">
    <name type="scientific">Candidatus Blautia stercorigallinarum</name>
    <dbReference type="NCBI Taxonomy" id="2838501"/>
    <lineage>
        <taxon>Bacteria</taxon>
        <taxon>Bacillati</taxon>
        <taxon>Bacillota</taxon>
        <taxon>Clostridia</taxon>
        <taxon>Lachnospirales</taxon>
        <taxon>Lachnospiraceae</taxon>
        <taxon>Blautia</taxon>
    </lineage>
</organism>
<dbReference type="InterPro" id="IPR013783">
    <property type="entry name" value="Ig-like_fold"/>
</dbReference>
<sequence length="761" mass="84546">MKRDVKAIVKEMTLEEKAGMCSGKDFWHLKGVERLGIPEVMVSDGPHGLRKQAAEADHLGLNESIKAVCFPTACATACSFDRDLLEEMGERIGDECQAEDLSVILGPAVNIKRSPLCGRNFEYFSEDPYLASQMAASHIKGVQSKNVGTSIKHFAANNQEHRRMSCSSEVDERTLREIYLAAFETAIKEGKPDTVMCSYNRINGEFASENHWLLTEVLRDEWGFEGYVMSDWGAVNDRVKGLKAGLELEMPGSGGHTDKEIVEAVKSGELEETVLDRAVERILNIVFKFADNRQEGKFDKEEDHKLAAKIEAESMVLLKNEGILPLSAKGKKIAFIGKFAESPRFQGGGSSHINSFKITSALEAVKDVAQVTYAQGYDVKEDVVDQAMLDQAVQTAKEADVAVIFAGLPDAFESEGYDRSHMRMPQCQNTLISEIAKVQENVVVVLHNGSPVEMPWADQVKGILEAYLGGQAVGQAEVDVLFGKVNPSGKLAETIPYKLSDNPSYLNFPGDGQTVEYKEGVFVGYRYYDTKEMPVRYPFGYGLSYTTFEYSDLQLSADRIKDTDTLKVTLKVKNTGDRAGKEVVQLYVADKTGFASRPVKELKNFVKVELQPQEEKTVEMELDKRSFAWYNTQIHDWYAASGEYEILAAASSRDIRLKKTVYVEGTTELPLHVHMNTTIGELLENPRTKAVIEGMTDSLIQHMGGSSDEEEESAASEAISKEMSLKMMENSPLRSMRSFTGMSTEEIQELIVKLQAAADNR</sequence>
<evidence type="ECO:0000259" key="3">
    <source>
        <dbReference type="SMART" id="SM01217"/>
    </source>
</evidence>
<dbReference type="FunFam" id="2.60.40.10:FF:000495">
    <property type="entry name" value="Periplasmic beta-glucosidase"/>
    <property type="match status" value="1"/>
</dbReference>
<proteinExistence type="inferred from homology"/>
<evidence type="ECO:0000256" key="1">
    <source>
        <dbReference type="ARBA" id="ARBA00005336"/>
    </source>
</evidence>
<comment type="caution">
    <text evidence="4">The sequence shown here is derived from an EMBL/GenBank/DDBJ whole genome shotgun (WGS) entry which is preliminary data.</text>
</comment>
<dbReference type="InterPro" id="IPR026891">
    <property type="entry name" value="Fn3-like"/>
</dbReference>
<name>A0A9D1PEN9_9FIRM</name>
<evidence type="ECO:0000313" key="5">
    <source>
        <dbReference type="Proteomes" id="UP000886814"/>
    </source>
</evidence>
<dbReference type="GO" id="GO:0005975">
    <property type="term" value="P:carbohydrate metabolic process"/>
    <property type="evidence" value="ECO:0007669"/>
    <property type="project" value="InterPro"/>
</dbReference>
<gene>
    <name evidence="4" type="ORF">H9747_10245</name>
</gene>
<dbReference type="Gene3D" id="3.40.50.1700">
    <property type="entry name" value="Glycoside hydrolase family 3 C-terminal domain"/>
    <property type="match status" value="1"/>
</dbReference>
<dbReference type="GO" id="GO:0008422">
    <property type="term" value="F:beta-glucosidase activity"/>
    <property type="evidence" value="ECO:0007669"/>
    <property type="project" value="UniProtKB-ARBA"/>
</dbReference>
<keyword evidence="2 4" id="KW-0378">Hydrolase</keyword>
<dbReference type="InterPro" id="IPR001764">
    <property type="entry name" value="Glyco_hydro_3_N"/>
</dbReference>
<dbReference type="PANTHER" id="PTHR42715:SF10">
    <property type="entry name" value="BETA-GLUCOSIDASE"/>
    <property type="match status" value="1"/>
</dbReference>
<evidence type="ECO:0000313" key="4">
    <source>
        <dbReference type="EMBL" id="HIV39355.1"/>
    </source>
</evidence>